<organism evidence="2 3">
    <name type="scientific">Candidatus Limivivens intestinipullorum</name>
    <dbReference type="NCBI Taxonomy" id="2840858"/>
    <lineage>
        <taxon>Bacteria</taxon>
        <taxon>Bacillati</taxon>
        <taxon>Bacillota</taxon>
        <taxon>Clostridia</taxon>
        <taxon>Lachnospirales</taxon>
        <taxon>Lachnospiraceae</taxon>
        <taxon>Lachnospiraceae incertae sedis</taxon>
        <taxon>Candidatus Limivivens</taxon>
    </lineage>
</organism>
<evidence type="ECO:0000256" key="1">
    <source>
        <dbReference type="PROSITE-ProRule" id="PRU00339"/>
    </source>
</evidence>
<proteinExistence type="predicted"/>
<keyword evidence="1" id="KW-0802">TPR repeat</keyword>
<sequence>ICFGSLLPVNVVDTVTALNKLFGTEQHQAAGPDVIDPIIIQEGKVLTKYLNEIISLYKDCNFRPAIIIILKDNDFDRAKSLLANCPDGIQIKFIKNSGETQFYKVVNTGADNIEGFISAFSHQCFSTCSKTKRDVLLNEEWANNSVIRKYGPQILKIRTHLLFDEKNEVHNYINDLLNQVTDTTNYTSYEKTVLESFKCILLLFKVFCNDRAGNDLKAAYSLAVDLNNDILKAHTFRFAYFWDACSLTQQLDMLNEAHTIFLNNDIADHAIYCKNNANVTQFDTGRVYVRDFDNLLEEAISNVPGLVGMSHIFNNTGVAYLVTGQPEEAMEYFSKGVDYAHGQERTVQRLALHINKFLADFYCGEIIKEQHLRKVLNEIFDGMVRNNFLPFISSRYVLNILSISLQQNLDLGMDLLSSFPIRDLLNQGITSNPIGGGQILLQTKYLEQKYKNLVLLDNPPAYNTVEAITGVRKDFIVKYGINPFYFCTWL</sequence>
<gene>
    <name evidence="2" type="ORF">IAB44_15815</name>
</gene>
<name>A0A9D1EVZ5_9FIRM</name>
<evidence type="ECO:0000313" key="3">
    <source>
        <dbReference type="Proteomes" id="UP000823935"/>
    </source>
</evidence>
<reference evidence="2" key="1">
    <citation type="submission" date="2020-10" db="EMBL/GenBank/DDBJ databases">
        <authorList>
            <person name="Gilroy R."/>
        </authorList>
    </citation>
    <scope>NUCLEOTIDE SEQUENCE</scope>
    <source>
        <strain evidence="2">CHK190-19873</strain>
    </source>
</reference>
<comment type="caution">
    <text evidence="2">The sequence shown here is derived from an EMBL/GenBank/DDBJ whole genome shotgun (WGS) entry which is preliminary data.</text>
</comment>
<accession>A0A9D1EVZ5</accession>
<dbReference type="PROSITE" id="PS50005">
    <property type="entry name" value="TPR"/>
    <property type="match status" value="1"/>
</dbReference>
<feature type="non-terminal residue" evidence="2">
    <location>
        <position position="1"/>
    </location>
</feature>
<dbReference type="EMBL" id="DVIQ01000110">
    <property type="protein sequence ID" value="HIS32993.1"/>
    <property type="molecule type" value="Genomic_DNA"/>
</dbReference>
<dbReference type="AlphaFoldDB" id="A0A9D1EVZ5"/>
<feature type="repeat" description="TPR" evidence="1">
    <location>
        <begin position="310"/>
        <end position="343"/>
    </location>
</feature>
<dbReference type="InterPro" id="IPR019734">
    <property type="entry name" value="TPR_rpt"/>
</dbReference>
<reference evidence="2" key="2">
    <citation type="journal article" date="2021" name="PeerJ">
        <title>Extensive microbial diversity within the chicken gut microbiome revealed by metagenomics and culture.</title>
        <authorList>
            <person name="Gilroy R."/>
            <person name="Ravi A."/>
            <person name="Getino M."/>
            <person name="Pursley I."/>
            <person name="Horton D.L."/>
            <person name="Alikhan N.F."/>
            <person name="Baker D."/>
            <person name="Gharbi K."/>
            <person name="Hall N."/>
            <person name="Watson M."/>
            <person name="Adriaenssens E.M."/>
            <person name="Foster-Nyarko E."/>
            <person name="Jarju S."/>
            <person name="Secka A."/>
            <person name="Antonio M."/>
            <person name="Oren A."/>
            <person name="Chaudhuri R.R."/>
            <person name="La Ragione R."/>
            <person name="Hildebrand F."/>
            <person name="Pallen M.J."/>
        </authorList>
    </citation>
    <scope>NUCLEOTIDE SEQUENCE</scope>
    <source>
        <strain evidence="2">CHK190-19873</strain>
    </source>
</reference>
<evidence type="ECO:0008006" key="4">
    <source>
        <dbReference type="Google" id="ProtNLM"/>
    </source>
</evidence>
<dbReference type="Proteomes" id="UP000823935">
    <property type="component" value="Unassembled WGS sequence"/>
</dbReference>
<evidence type="ECO:0000313" key="2">
    <source>
        <dbReference type="EMBL" id="HIS32993.1"/>
    </source>
</evidence>
<protein>
    <recommendedName>
        <fullName evidence="4">Tetratricopeptide repeat protein</fullName>
    </recommendedName>
</protein>